<keyword evidence="7 12" id="KW-0371">Homeobox</keyword>
<evidence type="ECO:0000256" key="10">
    <source>
        <dbReference type="SAM" id="MobiDB-lite"/>
    </source>
</evidence>
<evidence type="ECO:0000256" key="8">
    <source>
        <dbReference type="ARBA" id="ARBA00023163"/>
    </source>
</evidence>
<dbReference type="GO" id="GO:0050793">
    <property type="term" value="P:regulation of developmental process"/>
    <property type="evidence" value="ECO:0007669"/>
    <property type="project" value="TreeGrafter"/>
</dbReference>
<feature type="region of interest" description="Disordered" evidence="10">
    <location>
        <begin position="101"/>
        <end position="120"/>
    </location>
</feature>
<evidence type="ECO:0000259" key="11">
    <source>
        <dbReference type="PROSITE" id="PS51523"/>
    </source>
</evidence>
<dbReference type="GO" id="GO:0003700">
    <property type="term" value="F:DNA-binding transcription factor activity"/>
    <property type="evidence" value="ECO:0007669"/>
    <property type="project" value="TreeGrafter"/>
</dbReference>
<gene>
    <name evidence="12" type="ORF">Salat_1300000</name>
</gene>
<dbReference type="Gene3D" id="1.10.10.60">
    <property type="entry name" value="Homeodomain-like"/>
    <property type="match status" value="1"/>
</dbReference>
<reference evidence="12" key="1">
    <citation type="submission" date="2020-06" db="EMBL/GenBank/DDBJ databases">
        <authorList>
            <person name="Li T."/>
            <person name="Hu X."/>
            <person name="Zhang T."/>
            <person name="Song X."/>
            <person name="Zhang H."/>
            <person name="Dai N."/>
            <person name="Sheng W."/>
            <person name="Hou X."/>
            <person name="Wei L."/>
        </authorList>
    </citation>
    <scope>NUCLEOTIDE SEQUENCE</scope>
    <source>
        <strain evidence="12">3651</strain>
        <tissue evidence="12">Leaf</tissue>
    </source>
</reference>
<feature type="domain" description="ZF-HD dimerization-type" evidence="11">
    <location>
        <begin position="41"/>
        <end position="86"/>
    </location>
</feature>
<dbReference type="InterPro" id="IPR006455">
    <property type="entry name" value="Homeodomain_ZF_HD"/>
</dbReference>
<keyword evidence="4" id="KW-0862">Zinc</keyword>
<dbReference type="InterPro" id="IPR006456">
    <property type="entry name" value="ZF_HD_homeobox_Cys/His_dimer"/>
</dbReference>
<comment type="subcellular location">
    <subcellularLocation>
        <location evidence="1">Nucleus</location>
    </subcellularLocation>
</comment>
<dbReference type="NCBIfam" id="TIGR01566">
    <property type="entry name" value="ZF_HD_prot_N"/>
    <property type="match status" value="1"/>
</dbReference>
<reference evidence="12" key="2">
    <citation type="journal article" date="2024" name="Plant">
        <title>Genomic evolution and insights into agronomic trait innovations of Sesamum species.</title>
        <authorList>
            <person name="Miao H."/>
            <person name="Wang L."/>
            <person name="Qu L."/>
            <person name="Liu H."/>
            <person name="Sun Y."/>
            <person name="Le M."/>
            <person name="Wang Q."/>
            <person name="Wei S."/>
            <person name="Zheng Y."/>
            <person name="Lin W."/>
            <person name="Duan Y."/>
            <person name="Cao H."/>
            <person name="Xiong S."/>
            <person name="Wang X."/>
            <person name="Wei L."/>
            <person name="Li C."/>
            <person name="Ma Q."/>
            <person name="Ju M."/>
            <person name="Zhao R."/>
            <person name="Li G."/>
            <person name="Mu C."/>
            <person name="Tian Q."/>
            <person name="Mei H."/>
            <person name="Zhang T."/>
            <person name="Gao T."/>
            <person name="Zhang H."/>
        </authorList>
    </citation>
    <scope>NUCLEOTIDE SEQUENCE</scope>
    <source>
        <strain evidence="12">3651</strain>
    </source>
</reference>
<dbReference type="FunFam" id="1.10.10.60:FF:000257">
    <property type="entry name" value="Zinc-finger homeodomain protein 2"/>
    <property type="match status" value="1"/>
</dbReference>
<comment type="caution">
    <text evidence="12">The sequence shown here is derived from an EMBL/GenBank/DDBJ whole genome shotgun (WGS) entry which is preliminary data.</text>
</comment>
<evidence type="ECO:0000256" key="9">
    <source>
        <dbReference type="ARBA" id="ARBA00023242"/>
    </source>
</evidence>
<keyword evidence="13" id="KW-1185">Reference proteome</keyword>
<dbReference type="GO" id="GO:0005634">
    <property type="term" value="C:nucleus"/>
    <property type="evidence" value="ECO:0007669"/>
    <property type="project" value="UniProtKB-SubCell"/>
</dbReference>
<dbReference type="InterPro" id="IPR009057">
    <property type="entry name" value="Homeodomain-like_sf"/>
</dbReference>
<dbReference type="PROSITE" id="PS51523">
    <property type="entry name" value="ZF_HD_DIMER"/>
    <property type="match status" value="1"/>
</dbReference>
<evidence type="ECO:0000256" key="6">
    <source>
        <dbReference type="ARBA" id="ARBA00023125"/>
    </source>
</evidence>
<name>A0AAE2CPR8_9LAMI</name>
<feature type="compositionally biased region" description="Basic and acidic residues" evidence="10">
    <location>
        <begin position="157"/>
        <end position="166"/>
    </location>
</feature>
<keyword evidence="2" id="KW-0479">Metal-binding</keyword>
<evidence type="ECO:0000313" key="13">
    <source>
        <dbReference type="Proteomes" id="UP001293254"/>
    </source>
</evidence>
<accession>A0AAE2CPR8</accession>
<evidence type="ECO:0000256" key="7">
    <source>
        <dbReference type="ARBA" id="ARBA00023155"/>
    </source>
</evidence>
<keyword evidence="5" id="KW-0805">Transcription regulation</keyword>
<evidence type="ECO:0000256" key="2">
    <source>
        <dbReference type="ARBA" id="ARBA00022723"/>
    </source>
</evidence>
<evidence type="ECO:0000313" key="12">
    <source>
        <dbReference type="EMBL" id="KAK4429993.1"/>
    </source>
</evidence>
<dbReference type="SUPFAM" id="SSF46689">
    <property type="entry name" value="Homeodomain-like"/>
    <property type="match status" value="1"/>
</dbReference>
<feature type="region of interest" description="Disordered" evidence="10">
    <location>
        <begin position="221"/>
        <end position="245"/>
    </location>
</feature>
<evidence type="ECO:0000256" key="1">
    <source>
        <dbReference type="ARBA" id="ARBA00004123"/>
    </source>
</evidence>
<feature type="region of interest" description="Disordered" evidence="10">
    <location>
        <begin position="133"/>
        <end position="166"/>
    </location>
</feature>
<dbReference type="Pfam" id="PF04770">
    <property type="entry name" value="ZF-HD_dimer"/>
    <property type="match status" value="1"/>
</dbReference>
<evidence type="ECO:0000256" key="4">
    <source>
        <dbReference type="ARBA" id="ARBA00022833"/>
    </source>
</evidence>
<keyword evidence="6 12" id="KW-0238">DNA-binding</keyword>
<dbReference type="PANTHER" id="PTHR31948">
    <property type="entry name" value="ZINC-FINGER HOMEODOMAIN PROTEIN 2"/>
    <property type="match status" value="1"/>
</dbReference>
<keyword evidence="8" id="KW-0804">Transcription</keyword>
<keyword evidence="9" id="KW-0539">Nucleus</keyword>
<proteinExistence type="predicted"/>
<organism evidence="12 13">
    <name type="scientific">Sesamum alatum</name>
    <dbReference type="NCBI Taxonomy" id="300844"/>
    <lineage>
        <taxon>Eukaryota</taxon>
        <taxon>Viridiplantae</taxon>
        <taxon>Streptophyta</taxon>
        <taxon>Embryophyta</taxon>
        <taxon>Tracheophyta</taxon>
        <taxon>Spermatophyta</taxon>
        <taxon>Magnoliopsida</taxon>
        <taxon>eudicotyledons</taxon>
        <taxon>Gunneridae</taxon>
        <taxon>Pentapetalae</taxon>
        <taxon>asterids</taxon>
        <taxon>lamiids</taxon>
        <taxon>Lamiales</taxon>
        <taxon>Pedaliaceae</taxon>
        <taxon>Sesamum</taxon>
    </lineage>
</organism>
<dbReference type="GO" id="GO:0000976">
    <property type="term" value="F:transcription cis-regulatory region binding"/>
    <property type="evidence" value="ECO:0007669"/>
    <property type="project" value="TreeGrafter"/>
</dbReference>
<dbReference type="PANTHER" id="PTHR31948:SF72">
    <property type="entry name" value="ZINC-FINGER HOMEODOMAIN PROTEIN 10"/>
    <property type="match status" value="1"/>
</dbReference>
<dbReference type="NCBIfam" id="TIGR01565">
    <property type="entry name" value="homeo_ZF_HD"/>
    <property type="match status" value="1"/>
</dbReference>
<keyword evidence="3 12" id="KW-0863">Zinc-finger</keyword>
<protein>
    <submittedName>
        <fullName evidence="12">Zinc-finger homeodomain protein 11</fullName>
    </submittedName>
</protein>
<evidence type="ECO:0000256" key="3">
    <source>
        <dbReference type="ARBA" id="ARBA00022771"/>
    </source>
</evidence>
<dbReference type="Proteomes" id="UP001293254">
    <property type="component" value="Unassembled WGS sequence"/>
</dbReference>
<evidence type="ECO:0000256" key="5">
    <source>
        <dbReference type="ARBA" id="ARBA00023015"/>
    </source>
</evidence>
<dbReference type="EMBL" id="JACGWO010000004">
    <property type="protein sequence ID" value="KAK4429993.1"/>
    <property type="molecule type" value="Genomic_DNA"/>
</dbReference>
<feature type="compositionally biased region" description="Polar residues" evidence="10">
    <location>
        <begin position="221"/>
        <end position="230"/>
    </location>
</feature>
<sequence length="245" mass="27258">MDLQLGPSPTRSPHDDAQTEPFSFIDGCASKNHRPPVVVAYKECMKNHAATLGAHAVDGCGEYMPPSPTSLKCAACGCHRNFHRREPDYSSTPPFVAFRNPPPRLPKLSNSLSHTPPPPPHRPHLLFTLGTAEEHHQDPETPTVEHPVGRKRSRTKFSQEQKEKMHSFSEKVGWKLQKSDEAAVEEFCRQVGVAKGVLRAWMHNNKTAFGRKEIMSSSNIAGINGTQISSRNEESRKTHNRSGVD</sequence>
<feature type="compositionally biased region" description="Basic and acidic residues" evidence="10">
    <location>
        <begin position="231"/>
        <end position="245"/>
    </location>
</feature>
<dbReference type="AlphaFoldDB" id="A0AAE2CPR8"/>
<dbReference type="GO" id="GO:0008270">
    <property type="term" value="F:zinc ion binding"/>
    <property type="evidence" value="ECO:0007669"/>
    <property type="project" value="UniProtKB-KW"/>
</dbReference>